<keyword evidence="1" id="KW-0812">Transmembrane</keyword>
<dbReference type="Proteomes" id="UP000252519">
    <property type="component" value="Unassembled WGS sequence"/>
</dbReference>
<accession>A0A368GT54</accession>
<keyword evidence="3" id="KW-1185">Reference proteome</keyword>
<keyword evidence="1" id="KW-1133">Transmembrane helix</keyword>
<gene>
    <name evidence="2" type="ORF">ANCCAN_06454</name>
</gene>
<evidence type="ECO:0000256" key="1">
    <source>
        <dbReference type="SAM" id="Phobius"/>
    </source>
</evidence>
<reference evidence="2 3" key="1">
    <citation type="submission" date="2014-10" db="EMBL/GenBank/DDBJ databases">
        <title>Draft genome of the hookworm Ancylostoma caninum.</title>
        <authorList>
            <person name="Mitreva M."/>
        </authorList>
    </citation>
    <scope>NUCLEOTIDE SEQUENCE [LARGE SCALE GENOMIC DNA]</scope>
    <source>
        <strain evidence="2 3">Baltimore</strain>
    </source>
</reference>
<keyword evidence="1" id="KW-0472">Membrane</keyword>
<feature type="transmembrane region" description="Helical" evidence="1">
    <location>
        <begin position="12"/>
        <end position="32"/>
    </location>
</feature>
<dbReference type="EMBL" id="JOJR01000061">
    <property type="protein sequence ID" value="RCN47551.1"/>
    <property type="molecule type" value="Genomic_DNA"/>
</dbReference>
<evidence type="ECO:0008006" key="4">
    <source>
        <dbReference type="Google" id="ProtNLM"/>
    </source>
</evidence>
<evidence type="ECO:0000313" key="3">
    <source>
        <dbReference type="Proteomes" id="UP000252519"/>
    </source>
</evidence>
<proteinExistence type="predicted"/>
<sequence length="103" mass="11709">MKEKGGYQQKMGLVALVAIDCLLGIVICIYDITHELHVQNANIFFSWLHNNVPLLLFVTMSINSYGIIFLSVDLRLEAITPIRKKLKYRQPSTVTTTTTAQKR</sequence>
<evidence type="ECO:0000313" key="2">
    <source>
        <dbReference type="EMBL" id="RCN47551.1"/>
    </source>
</evidence>
<dbReference type="AlphaFoldDB" id="A0A368GT54"/>
<name>A0A368GT54_ANCCA</name>
<comment type="caution">
    <text evidence="2">The sequence shown here is derived from an EMBL/GenBank/DDBJ whole genome shotgun (WGS) entry which is preliminary data.</text>
</comment>
<feature type="transmembrane region" description="Helical" evidence="1">
    <location>
        <begin position="52"/>
        <end position="76"/>
    </location>
</feature>
<dbReference type="OrthoDB" id="10526384at2759"/>
<organism evidence="2 3">
    <name type="scientific">Ancylostoma caninum</name>
    <name type="common">Dog hookworm</name>
    <dbReference type="NCBI Taxonomy" id="29170"/>
    <lineage>
        <taxon>Eukaryota</taxon>
        <taxon>Metazoa</taxon>
        <taxon>Ecdysozoa</taxon>
        <taxon>Nematoda</taxon>
        <taxon>Chromadorea</taxon>
        <taxon>Rhabditida</taxon>
        <taxon>Rhabditina</taxon>
        <taxon>Rhabditomorpha</taxon>
        <taxon>Strongyloidea</taxon>
        <taxon>Ancylostomatidae</taxon>
        <taxon>Ancylostomatinae</taxon>
        <taxon>Ancylostoma</taxon>
    </lineage>
</organism>
<protein>
    <recommendedName>
        <fullName evidence="4">7TM GPCR serpentine receptor class x (Srx) domain-containing protein</fullName>
    </recommendedName>
</protein>